<dbReference type="AlphaFoldDB" id="A0A4D7C6N6"/>
<dbReference type="InterPro" id="IPR021270">
    <property type="entry name" value="DUF2849"/>
</dbReference>
<evidence type="ECO:0000313" key="1">
    <source>
        <dbReference type="EMBL" id="QCI79540.1"/>
    </source>
</evidence>
<organism evidence="1 2">
    <name type="scientific">Hankyongella ginsenosidimutans</name>
    <dbReference type="NCBI Taxonomy" id="1763828"/>
    <lineage>
        <taxon>Bacteria</taxon>
        <taxon>Pseudomonadati</taxon>
        <taxon>Pseudomonadota</taxon>
        <taxon>Alphaproteobacteria</taxon>
        <taxon>Sphingomonadales</taxon>
        <taxon>Sphingomonadaceae</taxon>
        <taxon>Hankyongella</taxon>
    </lineage>
</organism>
<sequence length="99" mass="10816">MPQILNANDLPTGDVVYWTGEGWSRDIRAAAIVADTAAAERFAEAEVAARRVVEPYFVDVEDTTDGPLPVRARERVRAFGPSVRPDLGKQADFRMGAKA</sequence>
<name>A0A4D7C6N6_9SPHN</name>
<dbReference type="EMBL" id="CP039704">
    <property type="protein sequence ID" value="QCI79540.1"/>
    <property type="molecule type" value="Genomic_DNA"/>
</dbReference>
<dbReference type="KEGG" id="hgn:E6W36_08270"/>
<protein>
    <submittedName>
        <fullName evidence="1">DUF2849 domain-containing protein</fullName>
    </submittedName>
</protein>
<dbReference type="Pfam" id="PF11011">
    <property type="entry name" value="DUF2849"/>
    <property type="match status" value="1"/>
</dbReference>
<dbReference type="RefSeq" id="WP_222872338.1">
    <property type="nucleotide sequence ID" value="NZ_CP039704.1"/>
</dbReference>
<dbReference type="Proteomes" id="UP000298714">
    <property type="component" value="Chromosome"/>
</dbReference>
<gene>
    <name evidence="1" type="ORF">E6W36_08270</name>
</gene>
<reference evidence="2" key="1">
    <citation type="submission" date="2019-04" db="EMBL/GenBank/DDBJ databases">
        <title>Complete genome sequence of Sphingomonas sp. W1-2-3.</title>
        <authorList>
            <person name="Im W.T."/>
        </authorList>
    </citation>
    <scope>NUCLEOTIDE SEQUENCE [LARGE SCALE GENOMIC DNA]</scope>
    <source>
        <strain evidence="2">W1-2-3</strain>
    </source>
</reference>
<keyword evidence="2" id="KW-1185">Reference proteome</keyword>
<evidence type="ECO:0000313" key="2">
    <source>
        <dbReference type="Proteomes" id="UP000298714"/>
    </source>
</evidence>
<proteinExistence type="predicted"/>
<accession>A0A4D7C6N6</accession>